<comment type="caution">
    <text evidence="14">The sequence shown here is derived from an EMBL/GenBank/DDBJ whole genome shotgun (WGS) entry which is preliminary data.</text>
</comment>
<proteinExistence type="inferred from homology"/>
<protein>
    <submittedName>
        <fullName evidence="14">Beta-1,3-galactosyltransferase 14-like</fullName>
    </submittedName>
</protein>
<dbReference type="Pfam" id="PF13855">
    <property type="entry name" value="LRR_8"/>
    <property type="match status" value="2"/>
</dbReference>
<accession>A0A6A3BBL9</accession>
<evidence type="ECO:0000256" key="5">
    <source>
        <dbReference type="ARBA" id="ARBA00022676"/>
    </source>
</evidence>
<dbReference type="InterPro" id="IPR001296">
    <property type="entry name" value="Glyco_trans_1"/>
</dbReference>
<keyword evidence="4" id="KW-0433">Leucine-rich repeat</keyword>
<dbReference type="Gene3D" id="3.40.50.2000">
    <property type="entry name" value="Glycogen Phosphorylase B"/>
    <property type="match status" value="1"/>
</dbReference>
<evidence type="ECO:0000256" key="11">
    <source>
        <dbReference type="ARBA" id="ARBA00023170"/>
    </source>
</evidence>
<dbReference type="SUPFAM" id="SSF53756">
    <property type="entry name" value="UDP-Glycosyltransferase/glycogen phosphorylase"/>
    <property type="match status" value="1"/>
</dbReference>
<evidence type="ECO:0000256" key="7">
    <source>
        <dbReference type="ARBA" id="ARBA00022729"/>
    </source>
</evidence>
<keyword evidence="7" id="KW-0732">Signal</keyword>
<evidence type="ECO:0000259" key="13">
    <source>
        <dbReference type="Pfam" id="PF00534"/>
    </source>
</evidence>
<evidence type="ECO:0000256" key="8">
    <source>
        <dbReference type="ARBA" id="ARBA00022737"/>
    </source>
</evidence>
<dbReference type="InterPro" id="IPR001611">
    <property type="entry name" value="Leu-rich_rpt"/>
</dbReference>
<dbReference type="InterPro" id="IPR003591">
    <property type="entry name" value="Leu-rich_rpt_typical-subtyp"/>
</dbReference>
<keyword evidence="5" id="KW-0808">Transferase</keyword>
<reference evidence="14" key="1">
    <citation type="submission" date="2019-09" db="EMBL/GenBank/DDBJ databases">
        <title>Draft genome information of white flower Hibiscus syriacus.</title>
        <authorList>
            <person name="Kim Y.-M."/>
        </authorList>
    </citation>
    <scope>NUCLEOTIDE SEQUENCE [LARGE SCALE GENOMIC DNA]</scope>
    <source>
        <strain evidence="14">YM2019G1</strain>
    </source>
</reference>
<feature type="domain" description="Glycosyl transferase family 1" evidence="13">
    <location>
        <begin position="176"/>
        <end position="281"/>
    </location>
</feature>
<dbReference type="AlphaFoldDB" id="A0A6A3BBL9"/>
<dbReference type="GO" id="GO:0016757">
    <property type="term" value="F:glycosyltransferase activity"/>
    <property type="evidence" value="ECO:0007669"/>
    <property type="project" value="UniProtKB-KW"/>
</dbReference>
<keyword evidence="15" id="KW-1185">Reference proteome</keyword>
<comment type="subcellular location">
    <subcellularLocation>
        <location evidence="1">Cell membrane</location>
        <topology evidence="1">Single-pass type I membrane protein</topology>
    </subcellularLocation>
</comment>
<evidence type="ECO:0000256" key="6">
    <source>
        <dbReference type="ARBA" id="ARBA00022692"/>
    </source>
</evidence>
<keyword evidence="10" id="KW-0472">Membrane</keyword>
<evidence type="ECO:0000313" key="15">
    <source>
        <dbReference type="Proteomes" id="UP000436088"/>
    </source>
</evidence>
<evidence type="ECO:0000256" key="10">
    <source>
        <dbReference type="ARBA" id="ARBA00023136"/>
    </source>
</evidence>
<dbReference type="PROSITE" id="PS51450">
    <property type="entry name" value="LRR"/>
    <property type="match status" value="2"/>
</dbReference>
<dbReference type="PANTHER" id="PTHR48061">
    <property type="entry name" value="LEUCINE-RICH REPEAT RECEPTOR PROTEIN KINASE EMS1-LIKE-RELATED"/>
    <property type="match status" value="1"/>
</dbReference>
<evidence type="ECO:0000256" key="12">
    <source>
        <dbReference type="ARBA" id="ARBA00023180"/>
    </source>
</evidence>
<dbReference type="InterPro" id="IPR032675">
    <property type="entry name" value="LRR_dom_sf"/>
</dbReference>
<keyword evidence="12" id="KW-0325">Glycoprotein</keyword>
<evidence type="ECO:0000313" key="14">
    <source>
        <dbReference type="EMBL" id="KAE8713028.1"/>
    </source>
</evidence>
<dbReference type="Pfam" id="PF00534">
    <property type="entry name" value="Glycos_transf_1"/>
    <property type="match status" value="1"/>
</dbReference>
<gene>
    <name evidence="14" type="ORF">F3Y22_tig00110220pilonHSYRG00099</name>
</gene>
<dbReference type="PANTHER" id="PTHR48061:SF46">
    <property type="entry name" value="LEUCINE-RICH REPEAT-CONTAINING N-TERMINAL PLANT-TYPE DOMAIN-CONTAINING PROTEIN"/>
    <property type="match status" value="1"/>
</dbReference>
<evidence type="ECO:0000256" key="3">
    <source>
        <dbReference type="ARBA" id="ARBA00022475"/>
    </source>
</evidence>
<dbReference type="SUPFAM" id="SSF52058">
    <property type="entry name" value="L domain-like"/>
    <property type="match status" value="1"/>
</dbReference>
<dbReference type="Proteomes" id="UP000436088">
    <property type="component" value="Unassembled WGS sequence"/>
</dbReference>
<keyword evidence="11" id="KW-0675">Receptor</keyword>
<evidence type="ECO:0000256" key="4">
    <source>
        <dbReference type="ARBA" id="ARBA00022614"/>
    </source>
</evidence>
<evidence type="ECO:0000256" key="9">
    <source>
        <dbReference type="ARBA" id="ARBA00022989"/>
    </source>
</evidence>
<evidence type="ECO:0000256" key="2">
    <source>
        <dbReference type="ARBA" id="ARBA00009592"/>
    </source>
</evidence>
<dbReference type="InterPro" id="IPR046956">
    <property type="entry name" value="RLP23-like"/>
</dbReference>
<dbReference type="EMBL" id="VEPZ02000883">
    <property type="protein sequence ID" value="KAE8713028.1"/>
    <property type="molecule type" value="Genomic_DNA"/>
</dbReference>
<evidence type="ECO:0000256" key="1">
    <source>
        <dbReference type="ARBA" id="ARBA00004251"/>
    </source>
</evidence>
<dbReference type="PROSITE" id="PS51257">
    <property type="entry name" value="PROKAR_LIPOPROTEIN"/>
    <property type="match status" value="1"/>
</dbReference>
<dbReference type="PRINTS" id="PR00019">
    <property type="entry name" value="LEURICHRPT"/>
</dbReference>
<sequence>MFVRRCCSLLFSVALCGCGFFLFLAGGVAFIATTEALVGPVPEMSSGESPNYVATHPIAATWTAGVVFLESSKRRWCRGYSGVEHLKAAAGLFWNLGGGGSSARHPMGTMFIFSQLTMIMIDASRKPEPGWQMILVNSRFTASTFAKTFKHLHARGIRPDVLYPAVNVNQFDEPRSFKVDIAGGYDKRLRENVEYLKELKSLAERKGVADRINFVTSCSTTERNSLLSQCLCVLYTPTDEHFGIVPLEAMAAHKPIIACNSGGPVETIKNGETGLALSNNNLTGPIPDPISELVNLALLDLSSNNLSGNFELHKLSSASNANYCLPDLSTLNLSSCNTSEFPNFVRNLPRLVTLDLSHNKIRFIEANMFVNLTNLQELDLSHKGPLSFSNINNVTRLARSYDIAHAEVLNKNTTWGSNLQALDLSNNLLTTVEYYPWKNVETLNLGSNLLEGQLLVPPLSTKVFLISNNRLTGAIPSSMCNIGFDSNTFDLSNNNLSGAIPTCMAYAKLRHLYLHMNHFHGVIPDFYVEDYMLNRLNLNDNDFEGPVPKSLVNCQHLEVLNLGNNKINGTFPHWLGILPRLQVLALRSNHFHGRKALQKMDRISGVCEY</sequence>
<dbReference type="Gene3D" id="3.80.10.10">
    <property type="entry name" value="Ribonuclease Inhibitor"/>
    <property type="match status" value="1"/>
</dbReference>
<name>A0A6A3BBL9_HIBSY</name>
<comment type="similarity">
    <text evidence="2">Belongs to the RLP family.</text>
</comment>
<keyword evidence="6" id="KW-0812">Transmembrane</keyword>
<keyword evidence="5" id="KW-0328">Glycosyltransferase</keyword>
<keyword evidence="8" id="KW-0677">Repeat</keyword>
<dbReference type="SMART" id="SM00369">
    <property type="entry name" value="LRR_TYP"/>
    <property type="match status" value="3"/>
</dbReference>
<keyword evidence="9" id="KW-1133">Transmembrane helix</keyword>
<keyword evidence="3" id="KW-1003">Cell membrane</keyword>
<organism evidence="14 15">
    <name type="scientific">Hibiscus syriacus</name>
    <name type="common">Rose of Sharon</name>
    <dbReference type="NCBI Taxonomy" id="106335"/>
    <lineage>
        <taxon>Eukaryota</taxon>
        <taxon>Viridiplantae</taxon>
        <taxon>Streptophyta</taxon>
        <taxon>Embryophyta</taxon>
        <taxon>Tracheophyta</taxon>
        <taxon>Spermatophyta</taxon>
        <taxon>Magnoliopsida</taxon>
        <taxon>eudicotyledons</taxon>
        <taxon>Gunneridae</taxon>
        <taxon>Pentapetalae</taxon>
        <taxon>rosids</taxon>
        <taxon>malvids</taxon>
        <taxon>Malvales</taxon>
        <taxon>Malvaceae</taxon>
        <taxon>Malvoideae</taxon>
        <taxon>Hibiscus</taxon>
    </lineage>
</organism>
<dbReference type="GO" id="GO:0005886">
    <property type="term" value="C:plasma membrane"/>
    <property type="evidence" value="ECO:0007669"/>
    <property type="project" value="UniProtKB-SubCell"/>
</dbReference>